<accession>A0A381TQP7</accession>
<sequence length="161" mass="16810">VLALVLVVSGCGAPDRPATVDVETLERAIPAGLVPDHPEVVTVVACPEITLDGLGPVSCTAIIAGVDVPVKVTRPDRLDRMVVSAGVTLVRAVDVAAEVEERLVTELGDVDEVSCDPPVRVARSGQQFTCIVIDPASRAHRFVATLSGTDAAFRLELVPRG</sequence>
<evidence type="ECO:0000313" key="1">
    <source>
        <dbReference type="EMBL" id="SVA16393.1"/>
    </source>
</evidence>
<protein>
    <recommendedName>
        <fullName evidence="2">DUF4333 domain-containing protein</fullName>
    </recommendedName>
</protein>
<proteinExistence type="predicted"/>
<feature type="non-terminal residue" evidence="1">
    <location>
        <position position="1"/>
    </location>
</feature>
<dbReference type="AlphaFoldDB" id="A0A381TQP7"/>
<organism evidence="1">
    <name type="scientific">marine metagenome</name>
    <dbReference type="NCBI Taxonomy" id="408172"/>
    <lineage>
        <taxon>unclassified sequences</taxon>
        <taxon>metagenomes</taxon>
        <taxon>ecological metagenomes</taxon>
    </lineage>
</organism>
<name>A0A381TQP7_9ZZZZ</name>
<reference evidence="1" key="1">
    <citation type="submission" date="2018-05" db="EMBL/GenBank/DDBJ databases">
        <authorList>
            <person name="Lanie J.A."/>
            <person name="Ng W.-L."/>
            <person name="Kazmierczak K.M."/>
            <person name="Andrzejewski T.M."/>
            <person name="Davidsen T.M."/>
            <person name="Wayne K.J."/>
            <person name="Tettelin H."/>
            <person name="Glass J.I."/>
            <person name="Rusch D."/>
            <person name="Podicherti R."/>
            <person name="Tsui H.-C.T."/>
            <person name="Winkler M.E."/>
        </authorList>
    </citation>
    <scope>NUCLEOTIDE SEQUENCE</scope>
</reference>
<gene>
    <name evidence="1" type="ORF">METZ01_LOCUS69247</name>
</gene>
<dbReference type="EMBL" id="UINC01004722">
    <property type="protein sequence ID" value="SVA16393.1"/>
    <property type="molecule type" value="Genomic_DNA"/>
</dbReference>
<evidence type="ECO:0008006" key="2">
    <source>
        <dbReference type="Google" id="ProtNLM"/>
    </source>
</evidence>